<proteinExistence type="predicted"/>
<gene>
    <name evidence="1" type="ORF">UFOVP793_1</name>
</gene>
<dbReference type="EMBL" id="LR796732">
    <property type="protein sequence ID" value="CAB4161839.1"/>
    <property type="molecule type" value="Genomic_DNA"/>
</dbReference>
<evidence type="ECO:0000313" key="1">
    <source>
        <dbReference type="EMBL" id="CAB4161839.1"/>
    </source>
</evidence>
<protein>
    <submittedName>
        <fullName evidence="1">Uncharacterized protein</fullName>
    </submittedName>
</protein>
<feature type="non-terminal residue" evidence="1">
    <location>
        <position position="1"/>
    </location>
</feature>
<reference evidence="1" key="1">
    <citation type="submission" date="2020-04" db="EMBL/GenBank/DDBJ databases">
        <authorList>
            <person name="Chiriac C."/>
            <person name="Salcher M."/>
            <person name="Ghai R."/>
            <person name="Kavagutti S V."/>
        </authorList>
    </citation>
    <scope>NUCLEOTIDE SEQUENCE</scope>
</reference>
<sequence>TINRVFEELEVTAMGDSARKFTKGLETSTITLDFLNDTATGEVLQTLQAAWGTTVPITLKQTSAAISAANPEYQTTVLVNNTTDINGAVGDISTQSITFTCNSPITVDTTV</sequence>
<name>A0A6J5NR62_9CAUD</name>
<organism evidence="1">
    <name type="scientific">uncultured Caudovirales phage</name>
    <dbReference type="NCBI Taxonomy" id="2100421"/>
    <lineage>
        <taxon>Viruses</taxon>
        <taxon>Duplodnaviria</taxon>
        <taxon>Heunggongvirae</taxon>
        <taxon>Uroviricota</taxon>
        <taxon>Caudoviricetes</taxon>
        <taxon>Peduoviridae</taxon>
        <taxon>Maltschvirus</taxon>
        <taxon>Maltschvirus maltsch</taxon>
    </lineage>
</organism>
<accession>A0A6J5NR62</accession>